<dbReference type="SUPFAM" id="SSF51735">
    <property type="entry name" value="NAD(P)-binding Rossmann-fold domains"/>
    <property type="match status" value="1"/>
</dbReference>
<dbReference type="GO" id="GO:0008677">
    <property type="term" value="F:2-dehydropantoate 2-reductase activity"/>
    <property type="evidence" value="ECO:0007669"/>
    <property type="project" value="UniProtKB-EC"/>
</dbReference>
<reference evidence="7 8" key="1">
    <citation type="journal article" date="2015" name="Antonie Van Leeuwenhoek">
        <title>Oceanobacillus bengalensis sp. nov., a bacterium isolated from seawater of the Bay of Bengal.</title>
        <authorList>
            <person name="Yongchang O."/>
            <person name="Xiang W."/>
            <person name="Wang G."/>
        </authorList>
    </citation>
    <scope>NUCLEOTIDE SEQUENCE [LARGE SCALE GENOMIC DNA]</scope>
    <source>
        <strain evidence="7 8">MCCC 1K00260</strain>
    </source>
</reference>
<dbReference type="SUPFAM" id="SSF48179">
    <property type="entry name" value="6-phosphogluconate dehydrogenase C-terminal domain-like"/>
    <property type="match status" value="1"/>
</dbReference>
<feature type="domain" description="Ketopantoate reductase N-terminal" evidence="5">
    <location>
        <begin position="3"/>
        <end position="151"/>
    </location>
</feature>
<dbReference type="InterPro" id="IPR013332">
    <property type="entry name" value="KPR_N"/>
</dbReference>
<feature type="domain" description="Ketopantoate reductase C-terminal" evidence="6">
    <location>
        <begin position="178"/>
        <end position="300"/>
    </location>
</feature>
<dbReference type="Gene3D" id="1.10.1040.10">
    <property type="entry name" value="N-(1-d-carboxylethyl)-l-norvaline Dehydrogenase, domain 2"/>
    <property type="match status" value="1"/>
</dbReference>
<name>A0A494Z5Q1_9BACI</name>
<dbReference type="PANTHER" id="PTHR21708">
    <property type="entry name" value="PROBABLE 2-DEHYDROPANTOATE 2-REDUCTASE"/>
    <property type="match status" value="1"/>
</dbReference>
<comment type="catalytic activity">
    <reaction evidence="4">
        <text>(R)-pantoate + NADP(+) = 2-dehydropantoate + NADPH + H(+)</text>
        <dbReference type="Rhea" id="RHEA:16233"/>
        <dbReference type="ChEBI" id="CHEBI:11561"/>
        <dbReference type="ChEBI" id="CHEBI:15378"/>
        <dbReference type="ChEBI" id="CHEBI:15980"/>
        <dbReference type="ChEBI" id="CHEBI:57783"/>
        <dbReference type="ChEBI" id="CHEBI:58349"/>
        <dbReference type="EC" id="1.1.1.169"/>
    </reaction>
</comment>
<dbReference type="Pfam" id="PF08546">
    <property type="entry name" value="ApbA_C"/>
    <property type="match status" value="1"/>
</dbReference>
<evidence type="ECO:0000259" key="6">
    <source>
        <dbReference type="Pfam" id="PF08546"/>
    </source>
</evidence>
<evidence type="ECO:0000256" key="1">
    <source>
        <dbReference type="ARBA" id="ARBA00007870"/>
    </source>
</evidence>
<keyword evidence="2 4" id="KW-0521">NADP</keyword>
<dbReference type="Gene3D" id="3.40.50.720">
    <property type="entry name" value="NAD(P)-binding Rossmann-like Domain"/>
    <property type="match status" value="1"/>
</dbReference>
<dbReference type="UniPathway" id="UPA00028">
    <property type="reaction ID" value="UER00004"/>
</dbReference>
<dbReference type="EMBL" id="RBZO01000004">
    <property type="protein sequence ID" value="RKQ17646.1"/>
    <property type="molecule type" value="Genomic_DNA"/>
</dbReference>
<dbReference type="GO" id="GO:0005737">
    <property type="term" value="C:cytoplasm"/>
    <property type="evidence" value="ECO:0007669"/>
    <property type="project" value="TreeGrafter"/>
</dbReference>
<comment type="pathway">
    <text evidence="4">Cofactor biosynthesis; (R)-pantothenate biosynthesis; (R)-pantoate from 3-methyl-2-oxobutanoate: step 2/2.</text>
</comment>
<comment type="similarity">
    <text evidence="1 4">Belongs to the ketopantoate reductase family.</text>
</comment>
<dbReference type="InterPro" id="IPR003710">
    <property type="entry name" value="ApbA"/>
</dbReference>
<dbReference type="InterPro" id="IPR051402">
    <property type="entry name" value="KPR-Related"/>
</dbReference>
<comment type="caution">
    <text evidence="7">The sequence shown here is derived from an EMBL/GenBank/DDBJ whole genome shotgun (WGS) entry which is preliminary data.</text>
</comment>
<gene>
    <name evidence="7" type="ORF">D8M05_04225</name>
</gene>
<dbReference type="InterPro" id="IPR013752">
    <property type="entry name" value="KPA_reductase"/>
</dbReference>
<dbReference type="InterPro" id="IPR036291">
    <property type="entry name" value="NAD(P)-bd_dom_sf"/>
</dbReference>
<keyword evidence="3 4" id="KW-0560">Oxidoreductase</keyword>
<dbReference type="OrthoDB" id="9793586at2"/>
<organism evidence="7 8">
    <name type="scientific">Oceanobacillus bengalensis</name>
    <dbReference type="NCBI Taxonomy" id="1435466"/>
    <lineage>
        <taxon>Bacteria</taxon>
        <taxon>Bacillati</taxon>
        <taxon>Bacillota</taxon>
        <taxon>Bacilli</taxon>
        <taxon>Bacillales</taxon>
        <taxon>Bacillaceae</taxon>
        <taxon>Oceanobacillus</taxon>
    </lineage>
</organism>
<dbReference type="InterPro" id="IPR013328">
    <property type="entry name" value="6PGD_dom2"/>
</dbReference>
<dbReference type="Pfam" id="PF02558">
    <property type="entry name" value="ApbA"/>
    <property type="match status" value="1"/>
</dbReference>
<keyword evidence="4" id="KW-0566">Pantothenate biosynthesis</keyword>
<dbReference type="FunFam" id="1.10.1040.10:FF:000017">
    <property type="entry name" value="2-dehydropantoate 2-reductase"/>
    <property type="match status" value="1"/>
</dbReference>
<evidence type="ECO:0000256" key="2">
    <source>
        <dbReference type="ARBA" id="ARBA00022857"/>
    </source>
</evidence>
<keyword evidence="8" id="KW-1185">Reference proteome</keyword>
<dbReference type="FunFam" id="3.40.50.720:FF:000307">
    <property type="entry name" value="2-dehydropantoate 2-reductase"/>
    <property type="match status" value="1"/>
</dbReference>
<evidence type="ECO:0000313" key="8">
    <source>
        <dbReference type="Proteomes" id="UP000281813"/>
    </source>
</evidence>
<evidence type="ECO:0000259" key="5">
    <source>
        <dbReference type="Pfam" id="PF02558"/>
    </source>
</evidence>
<evidence type="ECO:0000313" key="7">
    <source>
        <dbReference type="EMBL" id="RKQ17646.1"/>
    </source>
</evidence>
<proteinExistence type="inferred from homology"/>
<accession>A0A494Z5Q1</accession>
<dbReference type="GO" id="GO:0015940">
    <property type="term" value="P:pantothenate biosynthetic process"/>
    <property type="evidence" value="ECO:0007669"/>
    <property type="project" value="UniProtKB-UniPathway"/>
</dbReference>
<dbReference type="Proteomes" id="UP000281813">
    <property type="component" value="Unassembled WGS sequence"/>
</dbReference>
<evidence type="ECO:0000256" key="3">
    <source>
        <dbReference type="ARBA" id="ARBA00023002"/>
    </source>
</evidence>
<dbReference type="InterPro" id="IPR008927">
    <property type="entry name" value="6-PGluconate_DH-like_C_sf"/>
</dbReference>
<dbReference type="EC" id="1.1.1.169" evidence="4"/>
<dbReference type="NCBIfam" id="TIGR00745">
    <property type="entry name" value="apbA_panE"/>
    <property type="match status" value="1"/>
</dbReference>
<comment type="function">
    <text evidence="4">Catalyzes the NADPH-dependent reduction of ketopantoate into pantoic acid.</text>
</comment>
<evidence type="ECO:0000256" key="4">
    <source>
        <dbReference type="RuleBase" id="RU362068"/>
    </source>
</evidence>
<sequence length="306" mass="33792">MNITIIGAGAVGGYFGARLHDAGANVTFLVREKRKKQLDEDGLNVTSVNGDTYLKEPNVVTNASDIEACDLLILSVKGYHLDGIYPQLEVLVNKGAKILPLLNGMEHYEVLEKKVGQEAVIGGLCFIISTLDKGHIVHTSKQHDLIFGPLKESQRALCKKLAMILEQANVNFTCTDEIQNEIWNKYAFITAYSGVTTASRLEIGAIRKQKETLTLYKEVAEEMRQLAEAYGVNLGGDQFLQSIEEKSFQFPEYATSSMHQDFRKGLPLELDSLQGGALRMAESKGLKLPIIKTLYGLLKPFESGHA</sequence>
<protein>
    <recommendedName>
        <fullName evidence="4">2-dehydropantoate 2-reductase</fullName>
        <ecNumber evidence="4">1.1.1.169</ecNumber>
    </recommendedName>
    <alternativeName>
        <fullName evidence="4">Ketopantoate reductase</fullName>
    </alternativeName>
</protein>
<dbReference type="AlphaFoldDB" id="A0A494Z5Q1"/>
<dbReference type="PANTHER" id="PTHR21708:SF26">
    <property type="entry name" value="2-DEHYDROPANTOATE 2-REDUCTASE"/>
    <property type="match status" value="1"/>
</dbReference>